<dbReference type="RefSeq" id="WP_175393941.1">
    <property type="nucleotide sequence ID" value="NZ_JABMCB010000119.1"/>
</dbReference>
<dbReference type="Proteomes" id="UP000526125">
    <property type="component" value="Unassembled WGS sequence"/>
</dbReference>
<dbReference type="AlphaFoldDB" id="A0A7Y6BTM7"/>
<gene>
    <name evidence="1" type="ORF">HP552_01495</name>
</gene>
<dbReference type="EMBL" id="JABMCB010000119">
    <property type="protein sequence ID" value="NUU73955.1"/>
    <property type="molecule type" value="Genomic_DNA"/>
</dbReference>
<keyword evidence="2" id="KW-1185">Reference proteome</keyword>
<organism evidence="1 2">
    <name type="scientific">Paenibacillus xylanilyticus</name>
    <dbReference type="NCBI Taxonomy" id="248903"/>
    <lineage>
        <taxon>Bacteria</taxon>
        <taxon>Bacillati</taxon>
        <taxon>Bacillota</taxon>
        <taxon>Bacilli</taxon>
        <taxon>Bacillales</taxon>
        <taxon>Paenibacillaceae</taxon>
        <taxon>Paenibacillus</taxon>
    </lineage>
</organism>
<accession>A0A7Y6BTM7</accession>
<protein>
    <submittedName>
        <fullName evidence="1">Uncharacterized protein</fullName>
    </submittedName>
</protein>
<comment type="caution">
    <text evidence="1">The sequence shown here is derived from an EMBL/GenBank/DDBJ whole genome shotgun (WGS) entry which is preliminary data.</text>
</comment>
<reference evidence="1 2" key="1">
    <citation type="submission" date="2020-05" db="EMBL/GenBank/DDBJ databases">
        <title>Genome Sequencing of Type Strains.</title>
        <authorList>
            <person name="Lemaire J.F."/>
            <person name="Inderbitzin P."/>
            <person name="Gregorio O.A."/>
            <person name="Collins S.B."/>
            <person name="Wespe N."/>
            <person name="Knight-Connoni V."/>
        </authorList>
    </citation>
    <scope>NUCLEOTIDE SEQUENCE [LARGE SCALE GENOMIC DNA]</scope>
    <source>
        <strain evidence="1 2">LMG 21957</strain>
    </source>
</reference>
<sequence>MDNYDKHAEVLNTLVYTLNSGVKGSIELSKSQLEEWEECYKSNKRFVIESGKYVFGLNPNLVADFKCLRAQSIETSSVHIIQTHIEEAEKELEEDPLISFKIVCKCSATYLTPSRKSRRKSNCKYCQSPVFVDYSSGIIETHYGNGLLMTNTKYVDKNAARPEGYDDLKRTYSGSRREEIRV</sequence>
<proteinExistence type="predicted"/>
<evidence type="ECO:0000313" key="1">
    <source>
        <dbReference type="EMBL" id="NUU73955.1"/>
    </source>
</evidence>
<name>A0A7Y6BTM7_9BACL</name>
<evidence type="ECO:0000313" key="2">
    <source>
        <dbReference type="Proteomes" id="UP000526125"/>
    </source>
</evidence>